<dbReference type="AlphaFoldDB" id="A0A7J7TDQ8"/>
<dbReference type="EMBL" id="JACAGC010000020">
    <property type="protein sequence ID" value="KAF6298916.1"/>
    <property type="molecule type" value="Genomic_DNA"/>
</dbReference>
<evidence type="ECO:0000256" key="1">
    <source>
        <dbReference type="SAM" id="MobiDB-lite"/>
    </source>
</evidence>
<organism evidence="2 3">
    <name type="scientific">Rhinolophus ferrumequinum</name>
    <name type="common">Greater horseshoe bat</name>
    <dbReference type="NCBI Taxonomy" id="59479"/>
    <lineage>
        <taxon>Eukaryota</taxon>
        <taxon>Metazoa</taxon>
        <taxon>Chordata</taxon>
        <taxon>Craniata</taxon>
        <taxon>Vertebrata</taxon>
        <taxon>Euteleostomi</taxon>
        <taxon>Mammalia</taxon>
        <taxon>Eutheria</taxon>
        <taxon>Laurasiatheria</taxon>
        <taxon>Chiroptera</taxon>
        <taxon>Yinpterochiroptera</taxon>
        <taxon>Rhinolophoidea</taxon>
        <taxon>Rhinolophidae</taxon>
        <taxon>Rhinolophinae</taxon>
        <taxon>Rhinolophus</taxon>
    </lineage>
</organism>
<feature type="compositionally biased region" description="Basic residues" evidence="1">
    <location>
        <begin position="64"/>
        <end position="73"/>
    </location>
</feature>
<feature type="region of interest" description="Disordered" evidence="1">
    <location>
        <begin position="56"/>
        <end position="122"/>
    </location>
</feature>
<proteinExistence type="predicted"/>
<dbReference type="Proteomes" id="UP000585614">
    <property type="component" value="Unassembled WGS sequence"/>
</dbReference>
<feature type="compositionally biased region" description="Low complexity" evidence="1">
    <location>
        <begin position="74"/>
        <end position="90"/>
    </location>
</feature>
<name>A0A7J7TDQ8_RHIFE</name>
<reference evidence="2 3" key="1">
    <citation type="journal article" date="2020" name="Nature">
        <title>Six reference-quality genomes reveal evolution of bat adaptations.</title>
        <authorList>
            <person name="Jebb D."/>
            <person name="Huang Z."/>
            <person name="Pippel M."/>
            <person name="Hughes G.M."/>
            <person name="Lavrichenko K."/>
            <person name="Devanna P."/>
            <person name="Winkler S."/>
            <person name="Jermiin L.S."/>
            <person name="Skirmuntt E.C."/>
            <person name="Katzourakis A."/>
            <person name="Burkitt-Gray L."/>
            <person name="Ray D.A."/>
            <person name="Sullivan K.A.M."/>
            <person name="Roscito J.G."/>
            <person name="Kirilenko B.M."/>
            <person name="Davalos L.M."/>
            <person name="Corthals A.P."/>
            <person name="Power M.L."/>
            <person name="Jones G."/>
            <person name="Ransome R.D."/>
            <person name="Dechmann D.K.N."/>
            <person name="Locatelli A.G."/>
            <person name="Puechmaille S.J."/>
            <person name="Fedrigo O."/>
            <person name="Jarvis E.D."/>
            <person name="Hiller M."/>
            <person name="Vernes S.C."/>
            <person name="Myers E.W."/>
            <person name="Teeling E.C."/>
        </authorList>
    </citation>
    <scope>NUCLEOTIDE SEQUENCE [LARGE SCALE GENOMIC DNA]</scope>
    <source>
        <strain evidence="2">MRhiFer1</strain>
        <tissue evidence="2">Lung</tissue>
    </source>
</reference>
<gene>
    <name evidence="2" type="ORF">mRhiFer1_008951</name>
</gene>
<accession>A0A7J7TDQ8</accession>
<protein>
    <submittedName>
        <fullName evidence="2">Uncharacterized protein</fullName>
    </submittedName>
</protein>
<evidence type="ECO:0000313" key="2">
    <source>
        <dbReference type="EMBL" id="KAF6298916.1"/>
    </source>
</evidence>
<sequence>MWRKKRFTRVPSRPTLVAMVAPLPAPLAAGTEPRARTGLGARRAFPWASWFVVEGARSGSRPGRTSRPRRGPGVRRAAAPAQPGHASAGATSREASSRLERRPLGAALGRGGAGPGSPATVT</sequence>
<comment type="caution">
    <text evidence="2">The sequence shown here is derived from an EMBL/GenBank/DDBJ whole genome shotgun (WGS) entry which is preliminary data.</text>
</comment>
<evidence type="ECO:0000313" key="3">
    <source>
        <dbReference type="Proteomes" id="UP000585614"/>
    </source>
</evidence>